<evidence type="ECO:0000313" key="13">
    <source>
        <dbReference type="EMBL" id="QNT77534.1"/>
    </source>
</evidence>
<keyword evidence="5" id="KW-0805">Transcription regulation</keyword>
<feature type="domain" description="OmpR/PhoB-type" evidence="12">
    <location>
        <begin position="163"/>
        <end position="262"/>
    </location>
</feature>
<keyword evidence="4" id="KW-0902">Two-component regulatory system</keyword>
<keyword evidence="6 10" id="KW-0238">DNA-binding</keyword>
<evidence type="ECO:0000256" key="7">
    <source>
        <dbReference type="ARBA" id="ARBA00023163"/>
    </source>
</evidence>
<dbReference type="PANTHER" id="PTHR48111">
    <property type="entry name" value="REGULATOR OF RPOS"/>
    <property type="match status" value="1"/>
</dbReference>
<dbReference type="Gene3D" id="1.10.10.10">
    <property type="entry name" value="Winged helix-like DNA-binding domain superfamily/Winged helix DNA-binding domain"/>
    <property type="match status" value="1"/>
</dbReference>
<dbReference type="FunFam" id="1.10.10.10:FF:000099">
    <property type="entry name" value="Two-component system response regulator TorR"/>
    <property type="match status" value="1"/>
</dbReference>
<dbReference type="PROSITE" id="PS51755">
    <property type="entry name" value="OMPR_PHOB"/>
    <property type="match status" value="1"/>
</dbReference>
<dbReference type="AlphaFoldDB" id="A0A7H1NP24"/>
<dbReference type="PROSITE" id="PS50110">
    <property type="entry name" value="RESPONSE_REGULATORY"/>
    <property type="match status" value="1"/>
</dbReference>
<dbReference type="SUPFAM" id="SSF46894">
    <property type="entry name" value="C-terminal effector domain of the bipartite response regulators"/>
    <property type="match status" value="1"/>
</dbReference>
<gene>
    <name evidence="13" type="primary">ompR_1</name>
    <name evidence="13" type="ORF">JGUZn3_02760</name>
</gene>
<dbReference type="InterPro" id="IPR001789">
    <property type="entry name" value="Sig_transdc_resp-reg_receiver"/>
</dbReference>
<sequence length="267" mass="29693">MGISGVENAEFLPARILVVEDDPGMRTLLLRVLQANGFRVRGVEDGKEMWQALEASPYDLVILDIMLPVVNGLDLCRAIRQGGPLGPTQVIHHENELPLSQLSIIMVSARGEEFDRVLGLELGADDYVAKPFSQKELLARVRAVLRRGGNAAGQVSSLQHKRRERLSFAQGWVLDLRSRVLTAPNGGEVEISGAEYDLLVSFLENPQRVIGRDRLLELSRSRLGDASDRSIDVLVSRLRRKLGEDAETMIRTVRGVGYIFTYPVDRL</sequence>
<dbReference type="InterPro" id="IPR011006">
    <property type="entry name" value="CheY-like_superfamily"/>
</dbReference>
<dbReference type="GO" id="GO:0005829">
    <property type="term" value="C:cytosol"/>
    <property type="evidence" value="ECO:0007669"/>
    <property type="project" value="TreeGrafter"/>
</dbReference>
<evidence type="ECO:0000256" key="10">
    <source>
        <dbReference type="PROSITE-ProRule" id="PRU01091"/>
    </source>
</evidence>
<dbReference type="SUPFAM" id="SSF52172">
    <property type="entry name" value="CheY-like"/>
    <property type="match status" value="1"/>
</dbReference>
<name>A0A7H1NP24_9PROT</name>
<dbReference type="InterPro" id="IPR039420">
    <property type="entry name" value="WalR-like"/>
</dbReference>
<keyword evidence="14" id="KW-1185">Reference proteome</keyword>
<dbReference type="GO" id="GO:0000156">
    <property type="term" value="F:phosphorelay response regulator activity"/>
    <property type="evidence" value="ECO:0007669"/>
    <property type="project" value="TreeGrafter"/>
</dbReference>
<evidence type="ECO:0000256" key="9">
    <source>
        <dbReference type="PROSITE-ProRule" id="PRU00169"/>
    </source>
</evidence>
<dbReference type="GO" id="GO:0000976">
    <property type="term" value="F:transcription cis-regulatory region binding"/>
    <property type="evidence" value="ECO:0007669"/>
    <property type="project" value="TreeGrafter"/>
</dbReference>
<organism evidence="13 14">
    <name type="scientific">Entomobacter blattae</name>
    <dbReference type="NCBI Taxonomy" id="2762277"/>
    <lineage>
        <taxon>Bacteria</taxon>
        <taxon>Pseudomonadati</taxon>
        <taxon>Pseudomonadota</taxon>
        <taxon>Alphaproteobacteria</taxon>
        <taxon>Acetobacterales</taxon>
        <taxon>Acetobacteraceae</taxon>
        <taxon>Entomobacter</taxon>
    </lineage>
</organism>
<dbReference type="PANTHER" id="PTHR48111:SF4">
    <property type="entry name" value="DNA-BINDING DUAL TRANSCRIPTIONAL REGULATOR OMPR"/>
    <property type="match status" value="1"/>
</dbReference>
<accession>A0A7H1NP24</accession>
<evidence type="ECO:0000313" key="14">
    <source>
        <dbReference type="Proteomes" id="UP000516349"/>
    </source>
</evidence>
<keyword evidence="2" id="KW-0963">Cytoplasm</keyword>
<protein>
    <recommendedName>
        <fullName evidence="8">Regulatory protein VirG</fullName>
    </recommendedName>
</protein>
<evidence type="ECO:0000259" key="12">
    <source>
        <dbReference type="PROSITE" id="PS51755"/>
    </source>
</evidence>
<dbReference type="KEGG" id="ebla:JGUZn3_02760"/>
<evidence type="ECO:0000256" key="2">
    <source>
        <dbReference type="ARBA" id="ARBA00022490"/>
    </source>
</evidence>
<dbReference type="EMBL" id="CP060244">
    <property type="protein sequence ID" value="QNT77534.1"/>
    <property type="molecule type" value="Genomic_DNA"/>
</dbReference>
<evidence type="ECO:0000259" key="11">
    <source>
        <dbReference type="PROSITE" id="PS50110"/>
    </source>
</evidence>
<dbReference type="InterPro" id="IPR001867">
    <property type="entry name" value="OmpR/PhoB-type_DNA-bd"/>
</dbReference>
<dbReference type="Pfam" id="PF00486">
    <property type="entry name" value="Trans_reg_C"/>
    <property type="match status" value="1"/>
</dbReference>
<evidence type="ECO:0000256" key="5">
    <source>
        <dbReference type="ARBA" id="ARBA00023015"/>
    </source>
</evidence>
<dbReference type="CDD" id="cd00383">
    <property type="entry name" value="trans_reg_C"/>
    <property type="match status" value="1"/>
</dbReference>
<evidence type="ECO:0000256" key="1">
    <source>
        <dbReference type="ARBA" id="ARBA00004496"/>
    </source>
</evidence>
<dbReference type="Gene3D" id="6.10.250.690">
    <property type="match status" value="1"/>
</dbReference>
<dbReference type="SMART" id="SM00448">
    <property type="entry name" value="REC"/>
    <property type="match status" value="1"/>
</dbReference>
<dbReference type="InterPro" id="IPR016032">
    <property type="entry name" value="Sig_transdc_resp-reg_C-effctor"/>
</dbReference>
<keyword evidence="7" id="KW-0804">Transcription</keyword>
<comment type="subcellular location">
    <subcellularLocation>
        <location evidence="1">Cytoplasm</location>
    </subcellularLocation>
</comment>
<dbReference type="SMART" id="SM00862">
    <property type="entry name" value="Trans_reg_C"/>
    <property type="match status" value="1"/>
</dbReference>
<keyword evidence="3 9" id="KW-0597">Phosphoprotein</keyword>
<evidence type="ECO:0000256" key="3">
    <source>
        <dbReference type="ARBA" id="ARBA00022553"/>
    </source>
</evidence>
<evidence type="ECO:0000256" key="8">
    <source>
        <dbReference type="ARBA" id="ARBA00067337"/>
    </source>
</evidence>
<dbReference type="Proteomes" id="UP000516349">
    <property type="component" value="Chromosome"/>
</dbReference>
<dbReference type="GO" id="GO:0006355">
    <property type="term" value="P:regulation of DNA-templated transcription"/>
    <property type="evidence" value="ECO:0007669"/>
    <property type="project" value="InterPro"/>
</dbReference>
<reference evidence="13 14" key="1">
    <citation type="submission" date="2020-08" db="EMBL/GenBank/DDBJ databases">
        <title>Complete genome sequence of Entomobacter blattae G55GP.</title>
        <authorList>
            <person name="Poehlein A."/>
            <person name="Guzman J."/>
            <person name="Daniel R."/>
            <person name="Vilcinskas A."/>
        </authorList>
    </citation>
    <scope>NUCLEOTIDE SEQUENCE [LARGE SCALE GENOMIC DNA]</scope>
    <source>
        <strain evidence="13 14">G55GP</strain>
    </source>
</reference>
<evidence type="ECO:0000256" key="4">
    <source>
        <dbReference type="ARBA" id="ARBA00023012"/>
    </source>
</evidence>
<feature type="domain" description="Response regulatory" evidence="11">
    <location>
        <begin position="15"/>
        <end position="145"/>
    </location>
</feature>
<dbReference type="Pfam" id="PF00072">
    <property type="entry name" value="Response_reg"/>
    <property type="match status" value="1"/>
</dbReference>
<dbReference type="GO" id="GO:0032993">
    <property type="term" value="C:protein-DNA complex"/>
    <property type="evidence" value="ECO:0007669"/>
    <property type="project" value="TreeGrafter"/>
</dbReference>
<dbReference type="InterPro" id="IPR036388">
    <property type="entry name" value="WH-like_DNA-bd_sf"/>
</dbReference>
<feature type="modified residue" description="4-aspartylphosphate" evidence="9">
    <location>
        <position position="64"/>
    </location>
</feature>
<dbReference type="Gene3D" id="3.40.50.2300">
    <property type="match status" value="1"/>
</dbReference>
<feature type="DNA-binding region" description="OmpR/PhoB-type" evidence="10">
    <location>
        <begin position="163"/>
        <end position="262"/>
    </location>
</feature>
<proteinExistence type="predicted"/>
<evidence type="ECO:0000256" key="6">
    <source>
        <dbReference type="ARBA" id="ARBA00023125"/>
    </source>
</evidence>